<sequence>MHISIYILSLSIFAMTTSEFMVAGMLPSISSTLNVSVPMAGFLVSIFAASIVVGGPILTVFLFKFRQKSALIFLMILFSISQIIGAIADSYSTMVVSRVLGGIAESAFFGVAISIAVGMVASDNQGRAASLVLAGIMIASVVGLPMATQIDHSFGWRYSFWIVAILTLICTIVVMFSVPQSPKPQNMSVKKELSTLKNKHLWAAYCTSGLIIGATFSAFTFFAPIFTEVAKIEASSLPILFAAYGVATVMGNLIVGRFADRYAMNIMVIGLTALAVVMVLMALNITNVMFAMSCAIVIGFVGLPMNPAMVTRVMRVSNNGSLVNSLHMSIINLGIVLGSWFSGVLVQANYGWTSPLWFGALLAVLGLLSLLPYLQKNKLVLEMES</sequence>
<feature type="transmembrane region" description="Helical" evidence="6">
    <location>
        <begin position="289"/>
        <end position="309"/>
    </location>
</feature>
<feature type="transmembrane region" description="Helical" evidence="6">
    <location>
        <begin position="200"/>
        <end position="225"/>
    </location>
</feature>
<feature type="transmembrane region" description="Helical" evidence="6">
    <location>
        <begin position="100"/>
        <end position="121"/>
    </location>
</feature>
<feature type="transmembrane region" description="Helical" evidence="6">
    <location>
        <begin position="237"/>
        <end position="255"/>
    </location>
</feature>
<feature type="transmembrane region" description="Helical" evidence="6">
    <location>
        <begin position="128"/>
        <end position="146"/>
    </location>
</feature>
<evidence type="ECO:0000259" key="7">
    <source>
        <dbReference type="PROSITE" id="PS50850"/>
    </source>
</evidence>
<comment type="caution">
    <text evidence="8">The sequence shown here is derived from an EMBL/GenBank/DDBJ whole genome shotgun (WGS) entry which is preliminary data.</text>
</comment>
<keyword evidence="2" id="KW-1003">Cell membrane</keyword>
<feature type="transmembrane region" description="Helical" evidence="6">
    <location>
        <begin position="330"/>
        <end position="350"/>
    </location>
</feature>
<evidence type="ECO:0000256" key="2">
    <source>
        <dbReference type="ARBA" id="ARBA00022475"/>
    </source>
</evidence>
<keyword evidence="4 6" id="KW-1133">Transmembrane helix</keyword>
<evidence type="ECO:0000256" key="5">
    <source>
        <dbReference type="ARBA" id="ARBA00023136"/>
    </source>
</evidence>
<dbReference type="InterPro" id="IPR011701">
    <property type="entry name" value="MFS"/>
</dbReference>
<comment type="subcellular location">
    <subcellularLocation>
        <location evidence="1">Cell membrane</location>
        <topology evidence="1">Multi-pass membrane protein</topology>
    </subcellularLocation>
</comment>
<dbReference type="Proteomes" id="UP000478571">
    <property type="component" value="Unassembled WGS sequence"/>
</dbReference>
<dbReference type="GO" id="GO:0022857">
    <property type="term" value="F:transmembrane transporter activity"/>
    <property type="evidence" value="ECO:0007669"/>
    <property type="project" value="InterPro"/>
</dbReference>
<feature type="domain" description="Major facilitator superfamily (MFS) profile" evidence="7">
    <location>
        <begin position="4"/>
        <end position="378"/>
    </location>
</feature>
<dbReference type="PROSITE" id="PS50850">
    <property type="entry name" value="MFS"/>
    <property type="match status" value="1"/>
</dbReference>
<dbReference type="EMBL" id="WWEU01000002">
    <property type="protein sequence ID" value="MYM58838.1"/>
    <property type="molecule type" value="Genomic_DNA"/>
</dbReference>
<evidence type="ECO:0000313" key="8">
    <source>
        <dbReference type="EMBL" id="MYM58838.1"/>
    </source>
</evidence>
<dbReference type="PANTHER" id="PTHR43124">
    <property type="entry name" value="PURINE EFFLUX PUMP PBUE"/>
    <property type="match status" value="1"/>
</dbReference>
<dbReference type="GO" id="GO:0005886">
    <property type="term" value="C:plasma membrane"/>
    <property type="evidence" value="ECO:0007669"/>
    <property type="project" value="UniProtKB-SubCell"/>
</dbReference>
<keyword evidence="5 6" id="KW-0472">Membrane</keyword>
<evidence type="ECO:0000256" key="3">
    <source>
        <dbReference type="ARBA" id="ARBA00022692"/>
    </source>
</evidence>
<feature type="transmembrane region" description="Helical" evidence="6">
    <location>
        <begin position="158"/>
        <end position="179"/>
    </location>
</feature>
<keyword evidence="9" id="KW-1185">Reference proteome</keyword>
<dbReference type="CDD" id="cd17324">
    <property type="entry name" value="MFS_NepI_like"/>
    <property type="match status" value="1"/>
</dbReference>
<dbReference type="InterPro" id="IPR050189">
    <property type="entry name" value="MFS_Efflux_Transporters"/>
</dbReference>
<dbReference type="PANTHER" id="PTHR43124:SF8">
    <property type="entry name" value="INNER MEMBRANE TRANSPORT PROTEIN YDHP"/>
    <property type="match status" value="1"/>
</dbReference>
<evidence type="ECO:0000313" key="9">
    <source>
        <dbReference type="Proteomes" id="UP000478571"/>
    </source>
</evidence>
<dbReference type="InterPro" id="IPR036259">
    <property type="entry name" value="MFS_trans_sf"/>
</dbReference>
<evidence type="ECO:0000256" key="1">
    <source>
        <dbReference type="ARBA" id="ARBA00004651"/>
    </source>
</evidence>
<evidence type="ECO:0000256" key="6">
    <source>
        <dbReference type="SAM" id="Phobius"/>
    </source>
</evidence>
<protein>
    <submittedName>
        <fullName evidence="8">MFS transporter</fullName>
    </submittedName>
</protein>
<gene>
    <name evidence="8" type="ORF">GTG28_06345</name>
</gene>
<dbReference type="Pfam" id="PF07690">
    <property type="entry name" value="MFS_1"/>
    <property type="match status" value="1"/>
</dbReference>
<dbReference type="RefSeq" id="WP_160928087.1">
    <property type="nucleotide sequence ID" value="NZ_WWEU01000002.1"/>
</dbReference>
<dbReference type="SUPFAM" id="SSF103473">
    <property type="entry name" value="MFS general substrate transporter"/>
    <property type="match status" value="1"/>
</dbReference>
<feature type="transmembrane region" description="Helical" evidence="6">
    <location>
        <begin position="70"/>
        <end position="88"/>
    </location>
</feature>
<feature type="transmembrane region" description="Helical" evidence="6">
    <location>
        <begin position="356"/>
        <end position="374"/>
    </location>
</feature>
<organism evidence="8 9">
    <name type="scientific">Vibrio tetraodonis subsp. pristinus</name>
    <dbReference type="NCBI Taxonomy" id="2695891"/>
    <lineage>
        <taxon>Bacteria</taxon>
        <taxon>Pseudomonadati</taxon>
        <taxon>Pseudomonadota</taxon>
        <taxon>Gammaproteobacteria</taxon>
        <taxon>Vibrionales</taxon>
        <taxon>Vibrionaceae</taxon>
        <taxon>Vibrio</taxon>
    </lineage>
</organism>
<feature type="transmembrane region" description="Helical" evidence="6">
    <location>
        <begin position="262"/>
        <end position="283"/>
    </location>
</feature>
<feature type="transmembrane region" description="Helical" evidence="6">
    <location>
        <begin position="42"/>
        <end position="63"/>
    </location>
</feature>
<dbReference type="Gene3D" id="1.20.1250.20">
    <property type="entry name" value="MFS general substrate transporter like domains"/>
    <property type="match status" value="2"/>
</dbReference>
<reference evidence="8 9" key="1">
    <citation type="submission" date="2020-01" db="EMBL/GenBank/DDBJ databases">
        <title>Draft Genome Sequence of Vibrio sp. strain OCN044, Isolated from a Healthy Coral at Palmyra Atoll.</title>
        <authorList>
            <person name="Videau P."/>
            <person name="Loughran R."/>
            <person name="Esquivel A."/>
            <person name="Deadmond M."/>
            <person name="Paddock B.E."/>
            <person name="Saw J.H."/>
            <person name="Ushijima B."/>
        </authorList>
    </citation>
    <scope>NUCLEOTIDE SEQUENCE [LARGE SCALE GENOMIC DNA]</scope>
    <source>
        <strain evidence="8 9">OCN044</strain>
    </source>
</reference>
<dbReference type="InterPro" id="IPR020846">
    <property type="entry name" value="MFS_dom"/>
</dbReference>
<dbReference type="AlphaFoldDB" id="A0A6L8LS21"/>
<proteinExistence type="predicted"/>
<evidence type="ECO:0000256" key="4">
    <source>
        <dbReference type="ARBA" id="ARBA00022989"/>
    </source>
</evidence>
<accession>A0A6L8LS21</accession>
<keyword evidence="3 6" id="KW-0812">Transmembrane</keyword>
<name>A0A6L8LS21_9VIBR</name>